<gene>
    <name evidence="1" type="ORF">SAMN05216463_10734</name>
</gene>
<dbReference type="AlphaFoldDB" id="A0A1M6TVC6"/>
<accession>A0A1M6TVC6</accession>
<protein>
    <submittedName>
        <fullName evidence="1">Uncharacterized protein</fullName>
    </submittedName>
</protein>
<reference evidence="1 2" key="1">
    <citation type="submission" date="2016-11" db="EMBL/GenBank/DDBJ databases">
        <authorList>
            <person name="Jaros S."/>
            <person name="Januszkiewicz K."/>
            <person name="Wedrychowicz H."/>
        </authorList>
    </citation>
    <scope>NUCLEOTIDE SEQUENCE [LARGE SCALE GENOMIC DNA]</scope>
    <source>
        <strain evidence="1 2">KHT3</strain>
    </source>
</reference>
<name>A0A1M6TVC6_XYLRU</name>
<evidence type="ECO:0000313" key="1">
    <source>
        <dbReference type="EMBL" id="SHK60840.1"/>
    </source>
</evidence>
<proteinExistence type="predicted"/>
<dbReference type="EMBL" id="FRBD01000007">
    <property type="protein sequence ID" value="SHK60840.1"/>
    <property type="molecule type" value="Genomic_DNA"/>
</dbReference>
<sequence>MRFFYKKLAKNLFVSKNLRTFAPAFETIRALERW</sequence>
<evidence type="ECO:0000313" key="2">
    <source>
        <dbReference type="Proteomes" id="UP000184130"/>
    </source>
</evidence>
<organism evidence="1 2">
    <name type="scientific">Xylanibacter ruminicola</name>
    <name type="common">Prevotella ruminicola</name>
    <dbReference type="NCBI Taxonomy" id="839"/>
    <lineage>
        <taxon>Bacteria</taxon>
        <taxon>Pseudomonadati</taxon>
        <taxon>Bacteroidota</taxon>
        <taxon>Bacteroidia</taxon>
        <taxon>Bacteroidales</taxon>
        <taxon>Prevotellaceae</taxon>
        <taxon>Xylanibacter</taxon>
    </lineage>
</organism>
<dbReference type="Proteomes" id="UP000184130">
    <property type="component" value="Unassembled WGS sequence"/>
</dbReference>